<evidence type="ECO:0000313" key="1">
    <source>
        <dbReference type="EMBL" id="KAG2171629.1"/>
    </source>
</evidence>
<name>A0A8H7PCZ0_MORIS</name>
<dbReference type="OrthoDB" id="10429801at2759"/>
<sequence length="68" mass="7556">MNKLKPTNKIDMAATVSEIIMKMAVVMQKPTLVLEEPSIAITHMEYDNEAALARNTSLNDVRSARPGR</sequence>
<accession>A0A8H7PCZ0</accession>
<keyword evidence="2" id="KW-1185">Reference proteome</keyword>
<proteinExistence type="predicted"/>
<organism evidence="1 2">
    <name type="scientific">Mortierella isabellina</name>
    <name type="common">Filamentous fungus</name>
    <name type="synonym">Umbelopsis isabellina</name>
    <dbReference type="NCBI Taxonomy" id="91625"/>
    <lineage>
        <taxon>Eukaryota</taxon>
        <taxon>Fungi</taxon>
        <taxon>Fungi incertae sedis</taxon>
        <taxon>Mucoromycota</taxon>
        <taxon>Mucoromycotina</taxon>
        <taxon>Umbelopsidomycetes</taxon>
        <taxon>Umbelopsidales</taxon>
        <taxon>Umbelopsidaceae</taxon>
        <taxon>Umbelopsis</taxon>
    </lineage>
</organism>
<protein>
    <submittedName>
        <fullName evidence="1">Uncharacterized protein</fullName>
    </submittedName>
</protein>
<dbReference type="EMBL" id="JAEPQZ010000020">
    <property type="protein sequence ID" value="KAG2171629.1"/>
    <property type="molecule type" value="Genomic_DNA"/>
</dbReference>
<comment type="caution">
    <text evidence="1">The sequence shown here is derived from an EMBL/GenBank/DDBJ whole genome shotgun (WGS) entry which is preliminary data.</text>
</comment>
<dbReference type="AlphaFoldDB" id="A0A8H7PCZ0"/>
<dbReference type="Proteomes" id="UP000654370">
    <property type="component" value="Unassembled WGS sequence"/>
</dbReference>
<gene>
    <name evidence="1" type="ORF">INT43_008355</name>
</gene>
<reference evidence="1" key="1">
    <citation type="submission" date="2020-12" db="EMBL/GenBank/DDBJ databases">
        <title>Metabolic potential, ecology and presence of endohyphal bacteria is reflected in genomic diversity of Mucoromycotina.</title>
        <authorList>
            <person name="Muszewska A."/>
            <person name="Okrasinska A."/>
            <person name="Steczkiewicz K."/>
            <person name="Drgas O."/>
            <person name="Orlowska M."/>
            <person name="Perlinska-Lenart U."/>
            <person name="Aleksandrzak-Piekarczyk T."/>
            <person name="Szatraj K."/>
            <person name="Zielenkiewicz U."/>
            <person name="Pilsyk S."/>
            <person name="Malc E."/>
            <person name="Mieczkowski P."/>
            <person name="Kruszewska J.S."/>
            <person name="Biernat P."/>
            <person name="Pawlowska J."/>
        </authorList>
    </citation>
    <scope>NUCLEOTIDE SEQUENCE</scope>
    <source>
        <strain evidence="1">WA0000067209</strain>
    </source>
</reference>
<evidence type="ECO:0000313" key="2">
    <source>
        <dbReference type="Proteomes" id="UP000654370"/>
    </source>
</evidence>